<protein>
    <recommendedName>
        <fullName evidence="2 4">GTP cyclohydrolase 1 type 2 homolog</fullName>
    </recommendedName>
</protein>
<feature type="binding site" evidence="5">
    <location>
        <position position="336"/>
    </location>
    <ligand>
        <name>a divalent metal cation</name>
        <dbReference type="ChEBI" id="CHEBI:60240"/>
        <label>1</label>
    </ligand>
</feature>
<dbReference type="Pfam" id="PF01784">
    <property type="entry name" value="DUF34_NIF3"/>
    <property type="match status" value="1"/>
</dbReference>
<evidence type="ECO:0000256" key="3">
    <source>
        <dbReference type="ARBA" id="ARBA00022723"/>
    </source>
</evidence>
<dbReference type="RefSeq" id="WP_212921049.1">
    <property type="nucleotide sequence ID" value="NZ_BORP01000004.1"/>
</dbReference>
<comment type="similarity">
    <text evidence="1 4">Belongs to the GTP cyclohydrolase I type 2/NIF3 family.</text>
</comment>
<feature type="binding site" evidence="5">
    <location>
        <position position="69"/>
    </location>
    <ligand>
        <name>a divalent metal cation</name>
        <dbReference type="ChEBI" id="CHEBI:60240"/>
        <label>1</label>
    </ligand>
</feature>
<dbReference type="GO" id="GO:0005737">
    <property type="term" value="C:cytoplasm"/>
    <property type="evidence" value="ECO:0007669"/>
    <property type="project" value="TreeGrafter"/>
</dbReference>
<feature type="binding site" evidence="5">
    <location>
        <position position="107"/>
    </location>
    <ligand>
        <name>a divalent metal cation</name>
        <dbReference type="ChEBI" id="CHEBI:60240"/>
        <label>1</label>
    </ligand>
</feature>
<dbReference type="PANTHER" id="PTHR13799">
    <property type="entry name" value="NGG1 INTERACTING FACTOR 3"/>
    <property type="match status" value="1"/>
</dbReference>
<evidence type="ECO:0000256" key="2">
    <source>
        <dbReference type="ARBA" id="ARBA00022112"/>
    </source>
</evidence>
<evidence type="ECO:0000256" key="4">
    <source>
        <dbReference type="PIRNR" id="PIRNR037489"/>
    </source>
</evidence>
<dbReference type="NCBIfam" id="TIGR00486">
    <property type="entry name" value="YbgI_SA1388"/>
    <property type="match status" value="1"/>
</dbReference>
<comment type="caution">
    <text evidence="6">The sequence shown here is derived from an EMBL/GenBank/DDBJ whole genome shotgun (WGS) entry which is preliminary data.</text>
</comment>
<dbReference type="Gene3D" id="3.30.70.120">
    <property type="match status" value="1"/>
</dbReference>
<accession>A0A920C698</accession>
<dbReference type="InterPro" id="IPR002678">
    <property type="entry name" value="DUF34/NIF3"/>
</dbReference>
<evidence type="ECO:0000313" key="6">
    <source>
        <dbReference type="EMBL" id="GIO27565.1"/>
    </source>
</evidence>
<dbReference type="GO" id="GO:0046872">
    <property type="term" value="F:metal ion binding"/>
    <property type="evidence" value="ECO:0007669"/>
    <property type="project" value="UniProtKB-UniRule"/>
</dbReference>
<dbReference type="InterPro" id="IPR017221">
    <property type="entry name" value="DUF34/NIF3_bac"/>
</dbReference>
<dbReference type="Gene3D" id="3.40.1390.30">
    <property type="entry name" value="NIF3 (NGG1p interacting factor 3)-like"/>
    <property type="match status" value="1"/>
</dbReference>
<dbReference type="SUPFAM" id="SSF102705">
    <property type="entry name" value="NIF3 (NGG1p interacting factor 3)-like"/>
    <property type="match status" value="1"/>
</dbReference>
<dbReference type="FunFam" id="3.30.70.120:FF:000006">
    <property type="entry name" value="GTP cyclohydrolase 1 type 2 homolog"/>
    <property type="match status" value="1"/>
</dbReference>
<reference evidence="6" key="1">
    <citation type="submission" date="2021-03" db="EMBL/GenBank/DDBJ databases">
        <title>Antimicrobial resistance genes in bacteria isolated from Japanese honey, and their potential for conferring macrolide and lincosamide resistance in the American foulbrood pathogen Paenibacillus larvae.</title>
        <authorList>
            <person name="Okamoto M."/>
            <person name="Kumagai M."/>
            <person name="Kanamori H."/>
            <person name="Takamatsu D."/>
        </authorList>
    </citation>
    <scope>NUCLEOTIDE SEQUENCE</scope>
    <source>
        <strain evidence="6">J43TS3</strain>
    </source>
</reference>
<dbReference type="PANTHER" id="PTHR13799:SF14">
    <property type="entry name" value="GTP CYCLOHYDROLASE 1 TYPE 2 HOMOLOG"/>
    <property type="match status" value="1"/>
</dbReference>
<feature type="binding site" evidence="5">
    <location>
        <position position="333"/>
    </location>
    <ligand>
        <name>a divalent metal cation</name>
        <dbReference type="ChEBI" id="CHEBI:60240"/>
        <label>1</label>
    </ligand>
</feature>
<feature type="binding site" evidence="5">
    <location>
        <position position="68"/>
    </location>
    <ligand>
        <name>a divalent metal cation</name>
        <dbReference type="ChEBI" id="CHEBI:60240"/>
        <label>1</label>
    </ligand>
</feature>
<dbReference type="InterPro" id="IPR036069">
    <property type="entry name" value="DUF34/NIF3_sf"/>
</dbReference>
<dbReference type="AlphaFoldDB" id="A0A920C698"/>
<name>A0A920C698_9BACI</name>
<dbReference type="InterPro" id="IPR015867">
    <property type="entry name" value="N-reg_PII/ATP_PRibTrfase_C"/>
</dbReference>
<dbReference type="Proteomes" id="UP000676917">
    <property type="component" value="Unassembled WGS sequence"/>
</dbReference>
<keyword evidence="7" id="KW-1185">Reference proteome</keyword>
<evidence type="ECO:0000256" key="5">
    <source>
        <dbReference type="PIRSR" id="PIRSR602678-1"/>
    </source>
</evidence>
<organism evidence="6 7">
    <name type="scientific">Ornithinibacillus bavariensis</name>
    <dbReference type="NCBI Taxonomy" id="545502"/>
    <lineage>
        <taxon>Bacteria</taxon>
        <taxon>Bacillati</taxon>
        <taxon>Bacillota</taxon>
        <taxon>Bacilli</taxon>
        <taxon>Bacillales</taxon>
        <taxon>Bacillaceae</taxon>
        <taxon>Ornithinibacillus</taxon>
    </lineage>
</organism>
<dbReference type="EMBL" id="BORP01000004">
    <property type="protein sequence ID" value="GIO27565.1"/>
    <property type="molecule type" value="Genomic_DNA"/>
</dbReference>
<dbReference type="PIRSF" id="PIRSF037489">
    <property type="entry name" value="UCP037489_NIF3_YqfO"/>
    <property type="match status" value="1"/>
</dbReference>
<gene>
    <name evidence="6" type="ORF">J43TS3_21760</name>
</gene>
<dbReference type="FunFam" id="3.40.1390.30:FF:000001">
    <property type="entry name" value="GTP cyclohydrolase 1 type 2"/>
    <property type="match status" value="1"/>
</dbReference>
<keyword evidence="3 4" id="KW-0479">Metal-binding</keyword>
<sequence>MQKTITNKDIFKLIESWAPKNYAYDWDNIGLQVGSYNKPVKKIMITLDVLEPVVDEAIANGVDLIIAHHPLLFKPLKLLNIDHWRGRIIKKLIQHDISVYAAHTNLDVAEGGVNDMLSDLLGLVDKEILTDVNQESLFKIAVFTPETHVENVVDAISKEGAGHIGKYSHCTFQSIGTGTFMPLEGTTPFIGQQNQLERVNETKIETIVSESILQKVINSMITAHPYEEVAYDVYPLQNPGKKYGIGRVGSLPEALTLRDFAKKVKGAYNMSHVRVIGELTKKVKRVAVLGGSGEKYLYPAVQKKADVYITGDMTFHQAQEALEMGLAVIDAGHYIEHVMKAGTKTYLDRKLREMGSISQEIEIRLSEVNTDPFQYQ</sequence>
<proteinExistence type="inferred from homology"/>
<evidence type="ECO:0000256" key="1">
    <source>
        <dbReference type="ARBA" id="ARBA00006964"/>
    </source>
</evidence>
<evidence type="ECO:0000313" key="7">
    <source>
        <dbReference type="Proteomes" id="UP000676917"/>
    </source>
</evidence>